<keyword evidence="3" id="KW-1185">Reference proteome</keyword>
<dbReference type="EMBL" id="JAYMYS010000005">
    <property type="protein sequence ID" value="KAK7392650.1"/>
    <property type="molecule type" value="Genomic_DNA"/>
</dbReference>
<comment type="caution">
    <text evidence="2">The sequence shown here is derived from an EMBL/GenBank/DDBJ whole genome shotgun (WGS) entry which is preliminary data.</text>
</comment>
<accession>A0AAN9XHQ9</accession>
<reference evidence="2 3" key="1">
    <citation type="submission" date="2024-01" db="EMBL/GenBank/DDBJ databases">
        <title>The genomes of 5 underutilized Papilionoideae crops provide insights into root nodulation and disease resistanc.</title>
        <authorList>
            <person name="Jiang F."/>
        </authorList>
    </citation>
    <scope>NUCLEOTIDE SEQUENCE [LARGE SCALE GENOMIC DNA]</scope>
    <source>
        <strain evidence="2">DUOXIRENSHENG_FW03</strain>
        <tissue evidence="2">Leaves</tissue>
    </source>
</reference>
<feature type="chain" id="PRO_5042906395" evidence="1">
    <location>
        <begin position="20"/>
        <end position="97"/>
    </location>
</feature>
<name>A0AAN9XHQ9_PSOTE</name>
<feature type="signal peptide" evidence="1">
    <location>
        <begin position="1"/>
        <end position="19"/>
    </location>
</feature>
<evidence type="ECO:0000313" key="3">
    <source>
        <dbReference type="Proteomes" id="UP001386955"/>
    </source>
</evidence>
<dbReference type="PANTHER" id="PTHR34564">
    <property type="entry name" value="PEPTIDYL-PROLYL CIS-TRANS ISOMERASE G"/>
    <property type="match status" value="1"/>
</dbReference>
<dbReference type="PANTHER" id="PTHR34564:SF10">
    <property type="entry name" value="HYALURONAN MEDIATED MOTILITY RECEPTOR-LIKE PROTEIN"/>
    <property type="match status" value="1"/>
</dbReference>
<evidence type="ECO:0000313" key="2">
    <source>
        <dbReference type="EMBL" id="KAK7392650.1"/>
    </source>
</evidence>
<dbReference type="AlphaFoldDB" id="A0AAN9XHQ9"/>
<organism evidence="2 3">
    <name type="scientific">Psophocarpus tetragonolobus</name>
    <name type="common">Winged bean</name>
    <name type="synonym">Dolichos tetragonolobus</name>
    <dbReference type="NCBI Taxonomy" id="3891"/>
    <lineage>
        <taxon>Eukaryota</taxon>
        <taxon>Viridiplantae</taxon>
        <taxon>Streptophyta</taxon>
        <taxon>Embryophyta</taxon>
        <taxon>Tracheophyta</taxon>
        <taxon>Spermatophyta</taxon>
        <taxon>Magnoliopsida</taxon>
        <taxon>eudicotyledons</taxon>
        <taxon>Gunneridae</taxon>
        <taxon>Pentapetalae</taxon>
        <taxon>rosids</taxon>
        <taxon>fabids</taxon>
        <taxon>Fabales</taxon>
        <taxon>Fabaceae</taxon>
        <taxon>Papilionoideae</taxon>
        <taxon>50 kb inversion clade</taxon>
        <taxon>NPAAA clade</taxon>
        <taxon>indigoferoid/millettioid clade</taxon>
        <taxon>Phaseoleae</taxon>
        <taxon>Psophocarpus</taxon>
    </lineage>
</organism>
<evidence type="ECO:0000256" key="1">
    <source>
        <dbReference type="SAM" id="SignalP"/>
    </source>
</evidence>
<keyword evidence="1" id="KW-0732">Signal</keyword>
<sequence>MTMCRIWALVCLLLIMVFTSQLEWKQQNHREIQASPTTYQKLKTISQREEYVKEKIILSQERNIQRLHELVQSLHEQLVQCTLPQFISILGHFKSWV</sequence>
<protein>
    <submittedName>
        <fullName evidence="2">Uncharacterized protein</fullName>
    </submittedName>
</protein>
<gene>
    <name evidence="2" type="ORF">VNO78_21094</name>
</gene>
<proteinExistence type="predicted"/>
<dbReference type="Proteomes" id="UP001386955">
    <property type="component" value="Unassembled WGS sequence"/>
</dbReference>